<accession>M7XSJ5</accession>
<dbReference type="Pfam" id="PF13376">
    <property type="entry name" value="OmdA"/>
    <property type="match status" value="1"/>
</dbReference>
<reference evidence="2" key="1">
    <citation type="submission" date="2013-01" db="EMBL/GenBank/DDBJ databases">
        <title>Genome assembly of Mariniradius saccharolyticus AK6.</title>
        <authorList>
            <person name="Vaidya B."/>
            <person name="Khatri I."/>
            <person name="Tanuku N.R.S."/>
            <person name="Subramanian S."/>
            <person name="Pinnaka A."/>
        </authorList>
    </citation>
    <scope>NUCLEOTIDE SEQUENCE [LARGE SCALE GENOMIC DNA]</scope>
    <source>
        <strain evidence="2">AK6</strain>
    </source>
</reference>
<dbReference type="EMBL" id="AMZY02000019">
    <property type="protein sequence ID" value="EMS31492.1"/>
    <property type="molecule type" value="Genomic_DNA"/>
</dbReference>
<feature type="domain" description="YdhG-like" evidence="1">
    <location>
        <begin position="38"/>
        <end position="134"/>
    </location>
</feature>
<name>M7XSJ5_9BACT</name>
<dbReference type="AlphaFoldDB" id="M7XSJ5"/>
<sequence>MVLVLDNFVNKKHSREILFLGKLGNPNQGPPMIKEDNWKEELELLRSILAQTELEKTIKWGIEVYTYKGTNLVGIAPFKSYVGLWFYQGVFLSDPLGVLNNAQEEKTKAMRQWRFASKEDINRDRVLSYLRETIENEKAGKRWVTEKTTELDLPEILDKALAENQDLQEAFVNLSLSKRKEYAVYIAEAKRRETQMSRLEKITPMITAGIGLNDKYKPK</sequence>
<dbReference type="Gene3D" id="3.90.1150.200">
    <property type="match status" value="1"/>
</dbReference>
<dbReference type="eggNOG" id="COG4430">
    <property type="taxonomic scope" value="Bacteria"/>
</dbReference>
<evidence type="ECO:0000313" key="3">
    <source>
        <dbReference type="Proteomes" id="UP000010953"/>
    </source>
</evidence>
<protein>
    <submittedName>
        <fullName evidence="2">DUF1801 domain-containing protein</fullName>
    </submittedName>
</protein>
<organism evidence="2 3">
    <name type="scientific">Mariniradius saccharolyticus AK6</name>
    <dbReference type="NCBI Taxonomy" id="1239962"/>
    <lineage>
        <taxon>Bacteria</taxon>
        <taxon>Pseudomonadati</taxon>
        <taxon>Bacteroidota</taxon>
        <taxon>Cytophagia</taxon>
        <taxon>Cytophagales</taxon>
        <taxon>Cyclobacteriaceae</taxon>
        <taxon>Mariniradius</taxon>
    </lineage>
</organism>
<dbReference type="STRING" id="1239962.C943_02147"/>
<dbReference type="SUPFAM" id="SSF159888">
    <property type="entry name" value="YdhG-like"/>
    <property type="match status" value="1"/>
</dbReference>
<dbReference type="InterPro" id="IPR014922">
    <property type="entry name" value="YdhG-like"/>
</dbReference>
<dbReference type="Pfam" id="PF08818">
    <property type="entry name" value="DUF1801"/>
    <property type="match status" value="1"/>
</dbReference>
<evidence type="ECO:0000259" key="1">
    <source>
        <dbReference type="Pfam" id="PF08818"/>
    </source>
</evidence>
<dbReference type="FunCoup" id="M7XSJ5">
    <property type="interactions" value="3"/>
</dbReference>
<keyword evidence="3" id="KW-1185">Reference proteome</keyword>
<gene>
    <name evidence="2" type="ORF">C943_02147</name>
</gene>
<evidence type="ECO:0000313" key="2">
    <source>
        <dbReference type="EMBL" id="EMS31492.1"/>
    </source>
</evidence>
<dbReference type="InParanoid" id="M7XSJ5"/>
<comment type="caution">
    <text evidence="2">The sequence shown here is derived from an EMBL/GenBank/DDBJ whole genome shotgun (WGS) entry which is preliminary data.</text>
</comment>
<dbReference type="Proteomes" id="UP000010953">
    <property type="component" value="Unassembled WGS sequence"/>
</dbReference>
<proteinExistence type="predicted"/>